<proteinExistence type="predicted"/>
<dbReference type="AlphaFoldDB" id="A0A7T4PL27"/>
<sequence length="188" mass="21358">MSTSTGTRARTGTQEKQNPGQLNSVQLNVVTLVNMERATETGSLSDAMYMMDNSVGGKGQGTPSLETVCKQGQVINWIVRPIDMDKRLDSTWPPMPKINNIVFLDTELGDEEDVAERRIFNELKIYGMPDRMRDKFTPVYYYWAGTVMSTARPGLYRYRLVMELEQEGKKERLYLNTAVHPSIRVLAV</sequence>
<evidence type="ECO:0000313" key="3">
    <source>
        <dbReference type="Proteomes" id="UP000596130"/>
    </source>
</evidence>
<feature type="compositionally biased region" description="Low complexity" evidence="1">
    <location>
        <begin position="1"/>
        <end position="12"/>
    </location>
</feature>
<feature type="region of interest" description="Disordered" evidence="1">
    <location>
        <begin position="1"/>
        <end position="23"/>
    </location>
</feature>
<gene>
    <name evidence="2" type="ORF">I8755_29375</name>
</gene>
<dbReference type="Proteomes" id="UP000596130">
    <property type="component" value="Chromosome"/>
</dbReference>
<evidence type="ECO:0000313" key="2">
    <source>
        <dbReference type="EMBL" id="QQC92049.1"/>
    </source>
</evidence>
<evidence type="ECO:0000256" key="1">
    <source>
        <dbReference type="SAM" id="MobiDB-lite"/>
    </source>
</evidence>
<protein>
    <submittedName>
        <fullName evidence="2">Uncharacterized protein</fullName>
    </submittedName>
</protein>
<name>A0A7T4PL27_9ACTN</name>
<feature type="compositionally biased region" description="Polar residues" evidence="1">
    <location>
        <begin position="14"/>
        <end position="23"/>
    </location>
</feature>
<reference evidence="2 3" key="1">
    <citation type="submission" date="2020-12" db="EMBL/GenBank/DDBJ databases">
        <title>Identification and biosynthesis of polyene macrolides produced by Streptomyces alfalfae Men-myco-93-63.</title>
        <authorList>
            <person name="Liu D."/>
            <person name="Li Y."/>
            <person name="Liu L."/>
            <person name="Han X."/>
            <person name="Shen F."/>
        </authorList>
    </citation>
    <scope>NUCLEOTIDE SEQUENCE [LARGE SCALE GENOMIC DNA]</scope>
    <source>
        <strain evidence="2 3">Men-myco-93-63</strain>
    </source>
</reference>
<dbReference type="EMBL" id="CP065959">
    <property type="protein sequence ID" value="QQC92049.1"/>
    <property type="molecule type" value="Genomic_DNA"/>
</dbReference>
<organism evidence="2 3">
    <name type="scientific">Streptomyces alfalfae</name>
    <dbReference type="NCBI Taxonomy" id="1642299"/>
    <lineage>
        <taxon>Bacteria</taxon>
        <taxon>Bacillati</taxon>
        <taxon>Actinomycetota</taxon>
        <taxon>Actinomycetes</taxon>
        <taxon>Kitasatosporales</taxon>
        <taxon>Streptomycetaceae</taxon>
        <taxon>Streptomyces</taxon>
    </lineage>
</organism>
<dbReference type="RefSeq" id="WP_198503947.1">
    <property type="nucleotide sequence ID" value="NZ_CP065959.1"/>
</dbReference>
<accession>A0A7T4PL27</accession>